<evidence type="ECO:0000313" key="3">
    <source>
        <dbReference type="EMBL" id="WRO07204.1"/>
    </source>
</evidence>
<dbReference type="EMBL" id="CP141531">
    <property type="protein sequence ID" value="WRO07204.1"/>
    <property type="molecule type" value="Genomic_DNA"/>
</dbReference>
<dbReference type="Pfam" id="PF13304">
    <property type="entry name" value="AAA_21"/>
    <property type="match status" value="1"/>
</dbReference>
<dbReference type="RefSeq" id="WP_023652794.1">
    <property type="nucleotide sequence ID" value="NZ_CP013074.1"/>
</dbReference>
<sequence>MTTDFQGLRWKKIDLHFHSPGSGDDYQERGATPEMIISRAKKHGLDALAVTDHNTGIWIDSLKTAARGSGIVVFPGVEITVMGGERNVHVLAIFDPSKGMAHVHDFLAQIDITEEKRGRKDALATGDVNQVINKITEAEGVALLAHCDSSSGVVKEMKGQARISIIRNQNLLGAEITKDETMAFFDGEDPNYQRKLACIKCSDSHSLREIGSKSSYFKIGTMSIGALRQCFYDPQTRIRIIDPPNVQCPMVLDLHVDKGFFNGLRAKFHPGMNAILGGKGVGKSLVVEFVRFALNQPSYVHDIQTDLKSKLENQLGLGGKITIHVKTASGINYIVERQFDGDTNPIQVTDSSDGSAFQGDITKVFPILAYSQNEVIDISRDTGIQLRSIDRLVDLDTLRRPIQEAQDNLASNVEEYISSLLAKDKVQELDASIATINAQIKELDNMLADPMYKEGKDWNNKVALINLVNAASQKLRQQIEQSVNPESVPAVPGLPDGEQDTDLKGYRDKVSAAADSLVSNVKVSLKAFDDALLLAQKDRSEFDKRKGEWDKKFEAFLKTAGGQQEALSKQRKGLAENLDNIVSQRDEFNLKASFFETHRVKRETLLDTLDKARQDLFVARSNIYEDLTKKSDERLQLTLEQNGNRQAFIEGLTEITRGLSIGQKFKEQLVKNMMPREFVAAVLRKDKTELETKGLLTAAASSKIVDSIIGNETLLRQLLSIPYECLPEDVPNIQYRKEDEQYYPLTQLSVGQKCTALLLIALSEGSMPIIIDQPEDALDVATVYHDIVQRLRQRKDQRQFVITTHNSNVAVSSDSDMFHILKGTATSGEIVCAGAIDLELVARQVVDHLEGGVEPYKLRGRKYNVR</sequence>
<reference evidence="3" key="1">
    <citation type="submission" date="2023-12" db="EMBL/GenBank/DDBJ databases">
        <title>Isolation of organohalide respiring bacteria Dehalococcoides mccartyi strain GPTCE1 in groundwater collected near a chemical plant in Suzhou, China.</title>
        <authorList>
            <person name="Liu G."/>
        </authorList>
    </citation>
    <scope>NUCLEOTIDE SEQUENCE</scope>
    <source>
        <strain evidence="3">GPTCE1</strain>
    </source>
</reference>
<dbReference type="NCBIfam" id="NF045780">
    <property type="entry name" value="TrlF_fam_ATP"/>
    <property type="match status" value="1"/>
</dbReference>
<dbReference type="InterPro" id="IPR052018">
    <property type="entry name" value="PHP_domain"/>
</dbReference>
<dbReference type="CDD" id="cd00267">
    <property type="entry name" value="ABC_ATPase"/>
    <property type="match status" value="1"/>
</dbReference>
<dbReference type="SMART" id="SM00481">
    <property type="entry name" value="POLIIIAc"/>
    <property type="match status" value="1"/>
</dbReference>
<evidence type="ECO:0000313" key="4">
    <source>
        <dbReference type="Proteomes" id="UP001327986"/>
    </source>
</evidence>
<feature type="domain" description="Polymerase/histidinol phosphatase N-terminal" evidence="2">
    <location>
        <begin position="13"/>
        <end position="83"/>
    </location>
</feature>
<dbReference type="AlphaFoldDB" id="A0AB38Z9B2"/>
<dbReference type="SUPFAM" id="SSF52540">
    <property type="entry name" value="P-loop containing nucleoside triphosphate hydrolases"/>
    <property type="match status" value="1"/>
</dbReference>
<accession>A0AB38Z9B2</accession>
<dbReference type="GO" id="GO:0004534">
    <property type="term" value="F:5'-3' RNA exonuclease activity"/>
    <property type="evidence" value="ECO:0007669"/>
    <property type="project" value="TreeGrafter"/>
</dbReference>
<evidence type="ECO:0000259" key="2">
    <source>
        <dbReference type="SMART" id="SM00481"/>
    </source>
</evidence>
<dbReference type="GO" id="GO:0005524">
    <property type="term" value="F:ATP binding"/>
    <property type="evidence" value="ECO:0007669"/>
    <property type="project" value="InterPro"/>
</dbReference>
<dbReference type="Pfam" id="PF02811">
    <property type="entry name" value="PHP"/>
    <property type="match status" value="1"/>
</dbReference>
<dbReference type="PANTHER" id="PTHR42924">
    <property type="entry name" value="EXONUCLEASE"/>
    <property type="match status" value="1"/>
</dbReference>
<dbReference type="InterPro" id="IPR004013">
    <property type="entry name" value="PHP_dom"/>
</dbReference>
<dbReference type="InterPro" id="IPR054787">
    <property type="entry name" value="TrlF_ATPase"/>
</dbReference>
<protein>
    <submittedName>
        <fullName evidence="3">AAA family ATPase</fullName>
    </submittedName>
</protein>
<evidence type="ECO:0000256" key="1">
    <source>
        <dbReference type="SAM" id="MobiDB-lite"/>
    </source>
</evidence>
<dbReference type="Gene3D" id="3.20.20.140">
    <property type="entry name" value="Metal-dependent hydrolases"/>
    <property type="match status" value="1"/>
</dbReference>
<dbReference type="PANTHER" id="PTHR42924:SF3">
    <property type="entry name" value="POLYMERASE_HISTIDINOL PHOSPHATASE N-TERMINAL DOMAIN-CONTAINING PROTEIN"/>
    <property type="match status" value="1"/>
</dbReference>
<proteinExistence type="predicted"/>
<dbReference type="SUPFAM" id="SSF89550">
    <property type="entry name" value="PHP domain-like"/>
    <property type="match status" value="1"/>
</dbReference>
<feature type="region of interest" description="Disordered" evidence="1">
    <location>
        <begin position="482"/>
        <end position="503"/>
    </location>
</feature>
<dbReference type="GO" id="GO:0016887">
    <property type="term" value="F:ATP hydrolysis activity"/>
    <property type="evidence" value="ECO:0007669"/>
    <property type="project" value="InterPro"/>
</dbReference>
<dbReference type="Proteomes" id="UP001327986">
    <property type="component" value="Chromosome"/>
</dbReference>
<dbReference type="Gene3D" id="3.40.50.300">
    <property type="entry name" value="P-loop containing nucleotide triphosphate hydrolases"/>
    <property type="match status" value="2"/>
</dbReference>
<gene>
    <name evidence="3" type="ORF">VLL09_07415</name>
</gene>
<dbReference type="InterPro" id="IPR003959">
    <property type="entry name" value="ATPase_AAA_core"/>
</dbReference>
<name>A0AB38Z9B2_9CHLR</name>
<dbReference type="InterPro" id="IPR027417">
    <property type="entry name" value="P-loop_NTPase"/>
</dbReference>
<organism evidence="3 4">
    <name type="scientific">Dehalococcoides mccartyi</name>
    <dbReference type="NCBI Taxonomy" id="61435"/>
    <lineage>
        <taxon>Bacteria</taxon>
        <taxon>Bacillati</taxon>
        <taxon>Chloroflexota</taxon>
        <taxon>Dehalococcoidia</taxon>
        <taxon>Dehalococcoidales</taxon>
        <taxon>Dehalococcoidaceae</taxon>
        <taxon>Dehalococcoides</taxon>
    </lineage>
</organism>
<dbReference type="InterPro" id="IPR016195">
    <property type="entry name" value="Pol/histidinol_Pase-like"/>
</dbReference>
<dbReference type="InterPro" id="IPR003141">
    <property type="entry name" value="Pol/His_phosphatase_N"/>
</dbReference>
<dbReference type="GO" id="GO:0035312">
    <property type="term" value="F:5'-3' DNA exonuclease activity"/>
    <property type="evidence" value="ECO:0007669"/>
    <property type="project" value="TreeGrafter"/>
</dbReference>